<evidence type="ECO:0000313" key="2">
    <source>
        <dbReference type="Proteomes" id="UP000593572"/>
    </source>
</evidence>
<organism evidence="1 2">
    <name type="scientific">Gossypium lobatum</name>
    <dbReference type="NCBI Taxonomy" id="34289"/>
    <lineage>
        <taxon>Eukaryota</taxon>
        <taxon>Viridiplantae</taxon>
        <taxon>Streptophyta</taxon>
        <taxon>Embryophyta</taxon>
        <taxon>Tracheophyta</taxon>
        <taxon>Spermatophyta</taxon>
        <taxon>Magnoliopsida</taxon>
        <taxon>eudicotyledons</taxon>
        <taxon>Gunneridae</taxon>
        <taxon>Pentapetalae</taxon>
        <taxon>rosids</taxon>
        <taxon>malvids</taxon>
        <taxon>Malvales</taxon>
        <taxon>Malvaceae</taxon>
        <taxon>Malvoideae</taxon>
        <taxon>Gossypium</taxon>
    </lineage>
</organism>
<dbReference type="AlphaFoldDB" id="A0A7J8L9R9"/>
<name>A0A7J8L9R9_9ROSI</name>
<comment type="caution">
    <text evidence="1">The sequence shown here is derived from an EMBL/GenBank/DDBJ whole genome shotgun (WGS) entry which is preliminary data.</text>
</comment>
<sequence>MKVVDVGKLRYVKADVSFKGRETYWTIDFSYLMTMTKASVELKYEKIQDFLVAIDLSSNKFDGCIPKDIQIL</sequence>
<keyword evidence="2" id="KW-1185">Reference proteome</keyword>
<evidence type="ECO:0000313" key="1">
    <source>
        <dbReference type="EMBL" id="MBA0549173.1"/>
    </source>
</evidence>
<dbReference type="EMBL" id="JABEZX010000001">
    <property type="protein sequence ID" value="MBA0549173.1"/>
    <property type="molecule type" value="Genomic_DNA"/>
</dbReference>
<accession>A0A7J8L9R9</accession>
<protein>
    <submittedName>
        <fullName evidence="1">Uncharacterized protein</fullName>
    </submittedName>
</protein>
<proteinExistence type="predicted"/>
<gene>
    <name evidence="1" type="ORF">Golob_020226</name>
</gene>
<reference evidence="1 2" key="1">
    <citation type="journal article" date="2019" name="Genome Biol. Evol.">
        <title>Insights into the evolution of the New World diploid cottons (Gossypium, subgenus Houzingenia) based on genome sequencing.</title>
        <authorList>
            <person name="Grover C.E."/>
            <person name="Arick M.A. 2nd"/>
            <person name="Thrash A."/>
            <person name="Conover J.L."/>
            <person name="Sanders W.S."/>
            <person name="Peterson D.G."/>
            <person name="Frelichowski J.E."/>
            <person name="Scheffler J.A."/>
            <person name="Scheffler B.E."/>
            <person name="Wendel J.F."/>
        </authorList>
    </citation>
    <scope>NUCLEOTIDE SEQUENCE [LARGE SCALE GENOMIC DNA]</scope>
    <source>
        <strain evidence="1">157</strain>
        <tissue evidence="1">Leaf</tissue>
    </source>
</reference>
<dbReference type="Proteomes" id="UP000593572">
    <property type="component" value="Unassembled WGS sequence"/>
</dbReference>